<dbReference type="AlphaFoldDB" id="A0A255XTP0"/>
<dbReference type="NCBIfam" id="TIGR03261">
    <property type="entry name" value="phnS2"/>
    <property type="match status" value="1"/>
</dbReference>
<evidence type="ECO:0000256" key="2">
    <source>
        <dbReference type="SAM" id="SignalP"/>
    </source>
</evidence>
<evidence type="ECO:0000256" key="1">
    <source>
        <dbReference type="ARBA" id="ARBA00022729"/>
    </source>
</evidence>
<dbReference type="Proteomes" id="UP000216361">
    <property type="component" value="Unassembled WGS sequence"/>
</dbReference>
<proteinExistence type="predicted"/>
<keyword evidence="4" id="KW-1185">Reference proteome</keyword>
<feature type="signal peptide" evidence="2">
    <location>
        <begin position="1"/>
        <end position="24"/>
    </location>
</feature>
<protein>
    <submittedName>
        <fullName evidence="3">Putative 2-aminoethylphosphonate ABC transporter substrate-binding protein</fullName>
    </submittedName>
</protein>
<dbReference type="GO" id="GO:0030288">
    <property type="term" value="C:outer membrane-bounded periplasmic space"/>
    <property type="evidence" value="ECO:0007669"/>
    <property type="project" value="TreeGrafter"/>
</dbReference>
<dbReference type="InterPro" id="IPR026045">
    <property type="entry name" value="Ferric-bd"/>
</dbReference>
<feature type="chain" id="PRO_5012038874" evidence="2">
    <location>
        <begin position="25"/>
        <end position="341"/>
    </location>
</feature>
<gene>
    <name evidence="3" type="ORF">CHR90_05280</name>
</gene>
<dbReference type="RefSeq" id="WP_094408073.1">
    <property type="nucleotide sequence ID" value="NZ_BMJZ01000001.1"/>
</dbReference>
<dbReference type="SUPFAM" id="SSF53850">
    <property type="entry name" value="Periplasmic binding protein-like II"/>
    <property type="match status" value="1"/>
</dbReference>
<reference evidence="3 4" key="1">
    <citation type="submission" date="2017-07" db="EMBL/GenBank/DDBJ databases">
        <title>Elstera cyanobacteriorum sp. nov., a novel bacterium isolated from cyanobacterial aggregates in a eutrophic lake.</title>
        <authorList>
            <person name="Cai H."/>
        </authorList>
    </citation>
    <scope>NUCLEOTIDE SEQUENCE [LARGE SCALE GENOMIC DNA]</scope>
    <source>
        <strain evidence="3 4">TH019</strain>
    </source>
</reference>
<dbReference type="GO" id="GO:0030975">
    <property type="term" value="F:thiamine binding"/>
    <property type="evidence" value="ECO:0007669"/>
    <property type="project" value="TreeGrafter"/>
</dbReference>
<dbReference type="InterPro" id="IPR017663">
    <property type="entry name" value="ABC_2-AEP-bd"/>
</dbReference>
<name>A0A255XTP0_9PROT</name>
<dbReference type="GO" id="GO:0015888">
    <property type="term" value="P:thiamine transport"/>
    <property type="evidence" value="ECO:0007669"/>
    <property type="project" value="TreeGrafter"/>
</dbReference>
<dbReference type="PANTHER" id="PTHR30006">
    <property type="entry name" value="THIAMINE-BINDING PERIPLASMIC PROTEIN-RELATED"/>
    <property type="match status" value="1"/>
</dbReference>
<organism evidence="3 4">
    <name type="scientific">Elstera cyanobacteriorum</name>
    <dbReference type="NCBI Taxonomy" id="2022747"/>
    <lineage>
        <taxon>Bacteria</taxon>
        <taxon>Pseudomonadati</taxon>
        <taxon>Pseudomonadota</taxon>
        <taxon>Alphaproteobacteria</taxon>
        <taxon>Rhodospirillales</taxon>
        <taxon>Rhodospirillaceae</taxon>
        <taxon>Elstera</taxon>
    </lineage>
</organism>
<dbReference type="GO" id="GO:0030976">
    <property type="term" value="F:thiamine pyrophosphate binding"/>
    <property type="evidence" value="ECO:0007669"/>
    <property type="project" value="TreeGrafter"/>
</dbReference>
<evidence type="ECO:0000313" key="3">
    <source>
        <dbReference type="EMBL" id="OYQ20251.1"/>
    </source>
</evidence>
<keyword evidence="1 2" id="KW-0732">Signal</keyword>
<sequence length="341" mass="36664">MSVSLKSVASLTAALLLTTGAALAQTKLNVYTALENDQLAPLKAAFEAANKGIEITWVRDSTGIVTARVLAEKANPQADVIWGVALSSILMFDKEGILEAYAPKGIEDLKPSFRDEASAPKWTGMDAFLSFIAVNQPEFAKTGAAPVKGWNDLLQPQLKGKLVMPNPASSGTGYLQVAGWLQSMGEDNGWAFMDKLHDNIGVYTHSGSAPHVQAAKGERTASVGIDMRAVKEKNNGAPLDVIVPADGVAWDMEATALVKGRPNAEAAKKLIDFTVSKEAHEQYAKFYAVVGRKDVNAAPKNYPTDAEAKMLKVDFGKMAADRDRVLAEWTRRYDGKSAPKN</sequence>
<comment type="caution">
    <text evidence="3">The sequence shown here is derived from an EMBL/GenBank/DDBJ whole genome shotgun (WGS) entry which is preliminary data.</text>
</comment>
<dbReference type="PANTHER" id="PTHR30006:SF2">
    <property type="entry name" value="ABC TRANSPORTER SUBSTRATE-BINDING PROTEIN"/>
    <property type="match status" value="1"/>
</dbReference>
<dbReference type="OrthoDB" id="9766989at2"/>
<dbReference type="Pfam" id="PF13343">
    <property type="entry name" value="SBP_bac_6"/>
    <property type="match status" value="1"/>
</dbReference>
<accession>A0A255XTP0</accession>
<dbReference type="CDD" id="cd13544">
    <property type="entry name" value="PBP2_Fbp_like_1"/>
    <property type="match status" value="1"/>
</dbReference>
<dbReference type="Gene3D" id="3.40.190.10">
    <property type="entry name" value="Periplasmic binding protein-like II"/>
    <property type="match status" value="2"/>
</dbReference>
<evidence type="ECO:0000313" key="4">
    <source>
        <dbReference type="Proteomes" id="UP000216361"/>
    </source>
</evidence>
<dbReference type="EMBL" id="NOXS01000029">
    <property type="protein sequence ID" value="OYQ20251.1"/>
    <property type="molecule type" value="Genomic_DNA"/>
</dbReference>
<dbReference type="PIRSF" id="PIRSF002825">
    <property type="entry name" value="CfbpA"/>
    <property type="match status" value="1"/>
</dbReference>